<keyword evidence="9" id="KW-1185">Reference proteome</keyword>
<dbReference type="InterPro" id="IPR051940">
    <property type="entry name" value="Chitin_bind-dev_reg"/>
</dbReference>
<dbReference type="PANTHER" id="PTHR23301">
    <property type="entry name" value="CHITIN BINDING PERITROPHIN-A"/>
    <property type="match status" value="1"/>
</dbReference>
<name>B3NHF4_DROER</name>
<evidence type="ECO:0000259" key="7">
    <source>
        <dbReference type="PROSITE" id="PS50940"/>
    </source>
</evidence>
<keyword evidence="2 6" id="KW-0732">Signal</keyword>
<feature type="chain" id="PRO_5006455328" description="Chitin-binding type-2 domain-containing protein" evidence="6">
    <location>
        <begin position="48"/>
        <end position="341"/>
    </location>
</feature>
<dbReference type="InterPro" id="IPR036508">
    <property type="entry name" value="Chitin-bd_dom_sf"/>
</dbReference>
<sequence length="341" mass="38314">MGHSSSTHGSPKIRSNSCGRQFKLSRMKWLLSGPLLLIILMVHQNQADEDLVVAPGPDDDGEGLNVQDKDMYDMYSNTQINVCDNVADGVYLPYVGNCTKYIECENNSIKEVGSCLDLAKDNPLICDPTKPCELGYDPVLQVCTYMEKVQCLPTCETDRLSSFCYDNTCTKYVLCYYGKPVLRQCHDGLQYNNETDRCDFPEYVDCVANDCSANFQPEDIIYLGSKASCSKYFVCSNGHPWEQQCAPGLAYNPSCKCCDFAKNVNCTINAAARNILPYSRTPLRRADIKCPLMGTHFFPHKSRRDAYYYCVEGRGVTLDCTPGLYYDSKVEECRMPLFVGV</sequence>
<keyword evidence="5" id="KW-0325">Glycoprotein</keyword>
<keyword evidence="3" id="KW-0677">Repeat</keyword>
<gene>
    <name evidence="8" type="primary">Dere\GG13767</name>
    <name evidence="8" type="synonym">dere_GLEANR_14002</name>
    <name evidence="8" type="synonym">GG13767</name>
    <name evidence="8" type="ORF">Dere_GG13767</name>
</gene>
<evidence type="ECO:0000256" key="5">
    <source>
        <dbReference type="ARBA" id="ARBA00023180"/>
    </source>
</evidence>
<keyword evidence="1" id="KW-0147">Chitin-binding</keyword>
<evidence type="ECO:0000256" key="2">
    <source>
        <dbReference type="ARBA" id="ARBA00022729"/>
    </source>
</evidence>
<dbReference type="Gene3D" id="2.170.140.10">
    <property type="entry name" value="Chitin binding domain"/>
    <property type="match status" value="3"/>
</dbReference>
<feature type="signal peptide" evidence="6">
    <location>
        <begin position="1"/>
        <end position="47"/>
    </location>
</feature>
<dbReference type="eggNOG" id="ENOG502TFN1">
    <property type="taxonomic scope" value="Eukaryota"/>
</dbReference>
<evidence type="ECO:0000313" key="9">
    <source>
        <dbReference type="Proteomes" id="UP000008711"/>
    </source>
</evidence>
<feature type="domain" description="Chitin-binding type-2" evidence="7">
    <location>
        <begin position="287"/>
        <end position="341"/>
    </location>
</feature>
<evidence type="ECO:0000256" key="3">
    <source>
        <dbReference type="ARBA" id="ARBA00022737"/>
    </source>
</evidence>
<evidence type="ECO:0000256" key="6">
    <source>
        <dbReference type="SAM" id="SignalP"/>
    </source>
</evidence>
<evidence type="ECO:0000313" key="8">
    <source>
        <dbReference type="EMBL" id="EDV51680.2"/>
    </source>
</evidence>
<evidence type="ECO:0000256" key="1">
    <source>
        <dbReference type="ARBA" id="ARBA00022669"/>
    </source>
</evidence>
<organism evidence="8 9">
    <name type="scientific">Drosophila erecta</name>
    <name type="common">Fruit fly</name>
    <dbReference type="NCBI Taxonomy" id="7220"/>
    <lineage>
        <taxon>Eukaryota</taxon>
        <taxon>Metazoa</taxon>
        <taxon>Ecdysozoa</taxon>
        <taxon>Arthropoda</taxon>
        <taxon>Hexapoda</taxon>
        <taxon>Insecta</taxon>
        <taxon>Pterygota</taxon>
        <taxon>Neoptera</taxon>
        <taxon>Endopterygota</taxon>
        <taxon>Diptera</taxon>
        <taxon>Brachycera</taxon>
        <taxon>Muscomorpha</taxon>
        <taxon>Ephydroidea</taxon>
        <taxon>Drosophilidae</taxon>
        <taxon>Drosophila</taxon>
        <taxon>Sophophora</taxon>
    </lineage>
</organism>
<protein>
    <recommendedName>
        <fullName evidence="7">Chitin-binding type-2 domain-containing protein</fullName>
    </recommendedName>
</protein>
<dbReference type="OrthoDB" id="6020543at2759"/>
<reference evidence="8 9" key="1">
    <citation type="journal article" date="2007" name="Nature">
        <title>Evolution of genes and genomes on the Drosophila phylogeny.</title>
        <authorList>
            <consortium name="Drosophila 12 Genomes Consortium"/>
            <person name="Clark A.G."/>
            <person name="Eisen M.B."/>
            <person name="Smith D.R."/>
            <person name="Bergman C.M."/>
            <person name="Oliver B."/>
            <person name="Markow T.A."/>
            <person name="Kaufman T.C."/>
            <person name="Kellis M."/>
            <person name="Gelbart W."/>
            <person name="Iyer V.N."/>
            <person name="Pollard D.A."/>
            <person name="Sackton T.B."/>
            <person name="Larracuente A.M."/>
            <person name="Singh N.D."/>
            <person name="Abad J.P."/>
            <person name="Abt D.N."/>
            <person name="Adryan B."/>
            <person name="Aguade M."/>
            <person name="Akashi H."/>
            <person name="Anderson W.W."/>
            <person name="Aquadro C.F."/>
            <person name="Ardell D.H."/>
            <person name="Arguello R."/>
            <person name="Artieri C.G."/>
            <person name="Barbash D.A."/>
            <person name="Barker D."/>
            <person name="Barsanti P."/>
            <person name="Batterham P."/>
            <person name="Batzoglou S."/>
            <person name="Begun D."/>
            <person name="Bhutkar A."/>
            <person name="Blanco E."/>
            <person name="Bosak S.A."/>
            <person name="Bradley R.K."/>
            <person name="Brand A.D."/>
            <person name="Brent M.R."/>
            <person name="Brooks A.N."/>
            <person name="Brown R.H."/>
            <person name="Butlin R.K."/>
            <person name="Caggese C."/>
            <person name="Calvi B.R."/>
            <person name="Bernardo de Carvalho A."/>
            <person name="Caspi A."/>
            <person name="Castrezana S."/>
            <person name="Celniker S.E."/>
            <person name="Chang J.L."/>
            <person name="Chapple C."/>
            <person name="Chatterji S."/>
            <person name="Chinwalla A."/>
            <person name="Civetta A."/>
            <person name="Clifton S.W."/>
            <person name="Comeron J.M."/>
            <person name="Costello J.C."/>
            <person name="Coyne J.A."/>
            <person name="Daub J."/>
            <person name="David R.G."/>
            <person name="Delcher A.L."/>
            <person name="Delehaunty K."/>
            <person name="Do C.B."/>
            <person name="Ebling H."/>
            <person name="Edwards K."/>
            <person name="Eickbush T."/>
            <person name="Evans J.D."/>
            <person name="Filipski A."/>
            <person name="Findeiss S."/>
            <person name="Freyhult E."/>
            <person name="Fulton L."/>
            <person name="Fulton R."/>
            <person name="Garcia A.C."/>
            <person name="Gardiner A."/>
            <person name="Garfield D.A."/>
            <person name="Garvin B.E."/>
            <person name="Gibson G."/>
            <person name="Gilbert D."/>
            <person name="Gnerre S."/>
            <person name="Godfrey J."/>
            <person name="Good R."/>
            <person name="Gotea V."/>
            <person name="Gravely B."/>
            <person name="Greenberg A.J."/>
            <person name="Griffiths-Jones S."/>
            <person name="Gross S."/>
            <person name="Guigo R."/>
            <person name="Gustafson E.A."/>
            <person name="Haerty W."/>
            <person name="Hahn M.W."/>
            <person name="Halligan D.L."/>
            <person name="Halpern A.L."/>
            <person name="Halter G.M."/>
            <person name="Han M.V."/>
            <person name="Heger A."/>
            <person name="Hillier L."/>
            <person name="Hinrichs A.S."/>
            <person name="Holmes I."/>
            <person name="Hoskins R.A."/>
            <person name="Hubisz M.J."/>
            <person name="Hultmark D."/>
            <person name="Huntley M.A."/>
            <person name="Jaffe D.B."/>
            <person name="Jagadeeshan S."/>
            <person name="Jeck W.R."/>
            <person name="Johnson J."/>
            <person name="Jones C.D."/>
            <person name="Jordan W.C."/>
            <person name="Karpen G.H."/>
            <person name="Kataoka E."/>
            <person name="Keightley P.D."/>
            <person name="Kheradpour P."/>
            <person name="Kirkness E.F."/>
            <person name="Koerich L.B."/>
            <person name="Kristiansen K."/>
            <person name="Kudrna D."/>
            <person name="Kulathinal R.J."/>
            <person name="Kumar S."/>
            <person name="Kwok R."/>
            <person name="Lander E."/>
            <person name="Langley C.H."/>
            <person name="Lapoint R."/>
            <person name="Lazzaro B.P."/>
            <person name="Lee S.J."/>
            <person name="Levesque L."/>
            <person name="Li R."/>
            <person name="Lin C.F."/>
            <person name="Lin M.F."/>
            <person name="Lindblad-Toh K."/>
            <person name="Llopart A."/>
            <person name="Long M."/>
            <person name="Low L."/>
            <person name="Lozovsky E."/>
            <person name="Lu J."/>
            <person name="Luo M."/>
            <person name="Machado C.A."/>
            <person name="Makalowski W."/>
            <person name="Marzo M."/>
            <person name="Matsuda M."/>
            <person name="Matzkin L."/>
            <person name="McAllister B."/>
            <person name="McBride C.S."/>
            <person name="McKernan B."/>
            <person name="McKernan K."/>
            <person name="Mendez-Lago M."/>
            <person name="Minx P."/>
            <person name="Mollenhauer M.U."/>
            <person name="Montooth K."/>
            <person name="Mount S.M."/>
            <person name="Mu X."/>
            <person name="Myers E."/>
            <person name="Negre B."/>
            <person name="Newfeld S."/>
            <person name="Nielsen R."/>
            <person name="Noor M.A."/>
            <person name="O'Grady P."/>
            <person name="Pachter L."/>
            <person name="Papaceit M."/>
            <person name="Parisi M.J."/>
            <person name="Parisi M."/>
            <person name="Parts L."/>
            <person name="Pedersen J.S."/>
            <person name="Pesole G."/>
            <person name="Phillippy A.M."/>
            <person name="Ponting C.P."/>
            <person name="Pop M."/>
            <person name="Porcelli D."/>
            <person name="Powell J.R."/>
            <person name="Prohaska S."/>
            <person name="Pruitt K."/>
            <person name="Puig M."/>
            <person name="Quesneville H."/>
            <person name="Ram K.R."/>
            <person name="Rand D."/>
            <person name="Rasmussen M.D."/>
            <person name="Reed L.K."/>
            <person name="Reenan R."/>
            <person name="Reily A."/>
            <person name="Remington K.A."/>
            <person name="Rieger T.T."/>
            <person name="Ritchie M.G."/>
            <person name="Robin C."/>
            <person name="Rogers Y.H."/>
            <person name="Rohde C."/>
            <person name="Rozas J."/>
            <person name="Rubenfield M.J."/>
            <person name="Ruiz A."/>
            <person name="Russo S."/>
            <person name="Salzberg S.L."/>
            <person name="Sanchez-Gracia A."/>
            <person name="Saranga D.J."/>
            <person name="Sato H."/>
            <person name="Schaeffer S.W."/>
            <person name="Schatz M.C."/>
            <person name="Schlenke T."/>
            <person name="Schwartz R."/>
            <person name="Segarra C."/>
            <person name="Singh R.S."/>
            <person name="Sirot L."/>
            <person name="Sirota M."/>
            <person name="Sisneros N.B."/>
            <person name="Smith C.D."/>
            <person name="Smith T.F."/>
            <person name="Spieth J."/>
            <person name="Stage D.E."/>
            <person name="Stark A."/>
            <person name="Stephan W."/>
            <person name="Strausberg R.L."/>
            <person name="Strempel S."/>
            <person name="Sturgill D."/>
            <person name="Sutton G."/>
            <person name="Sutton G.G."/>
            <person name="Tao W."/>
            <person name="Teichmann S."/>
            <person name="Tobari Y.N."/>
            <person name="Tomimura Y."/>
            <person name="Tsolas J.M."/>
            <person name="Valente V.L."/>
            <person name="Venter E."/>
            <person name="Venter J.C."/>
            <person name="Vicario S."/>
            <person name="Vieira F.G."/>
            <person name="Vilella A.J."/>
            <person name="Villasante A."/>
            <person name="Walenz B."/>
            <person name="Wang J."/>
            <person name="Wasserman M."/>
            <person name="Watts T."/>
            <person name="Wilson D."/>
            <person name="Wilson R.K."/>
            <person name="Wing R.A."/>
            <person name="Wolfner M.F."/>
            <person name="Wong A."/>
            <person name="Wong G.K."/>
            <person name="Wu C.I."/>
            <person name="Wu G."/>
            <person name="Yamamoto D."/>
            <person name="Yang H.P."/>
            <person name="Yang S.P."/>
            <person name="Yorke J.A."/>
            <person name="Yoshida K."/>
            <person name="Zdobnov E."/>
            <person name="Zhang P."/>
            <person name="Zhang Y."/>
            <person name="Zimin A.V."/>
            <person name="Baldwin J."/>
            <person name="Abdouelleil A."/>
            <person name="Abdulkadir J."/>
            <person name="Abebe A."/>
            <person name="Abera B."/>
            <person name="Abreu J."/>
            <person name="Acer S.C."/>
            <person name="Aftuck L."/>
            <person name="Alexander A."/>
            <person name="An P."/>
            <person name="Anderson E."/>
            <person name="Anderson S."/>
            <person name="Arachi H."/>
            <person name="Azer M."/>
            <person name="Bachantsang P."/>
            <person name="Barry A."/>
            <person name="Bayul T."/>
            <person name="Berlin A."/>
            <person name="Bessette D."/>
            <person name="Bloom T."/>
            <person name="Blye J."/>
            <person name="Boguslavskiy L."/>
            <person name="Bonnet C."/>
            <person name="Boukhgalter B."/>
            <person name="Bourzgui I."/>
            <person name="Brown A."/>
            <person name="Cahill P."/>
            <person name="Channer S."/>
            <person name="Cheshatsang Y."/>
            <person name="Chuda L."/>
            <person name="Citroen M."/>
            <person name="Collymore A."/>
            <person name="Cooke P."/>
            <person name="Costello M."/>
            <person name="D'Aco K."/>
            <person name="Daza R."/>
            <person name="De Haan G."/>
            <person name="DeGray S."/>
            <person name="DeMaso C."/>
            <person name="Dhargay N."/>
            <person name="Dooley K."/>
            <person name="Dooley E."/>
            <person name="Doricent M."/>
            <person name="Dorje P."/>
            <person name="Dorjee K."/>
            <person name="Dupes A."/>
            <person name="Elong R."/>
            <person name="Falk J."/>
            <person name="Farina A."/>
            <person name="Faro S."/>
            <person name="Ferguson D."/>
            <person name="Fisher S."/>
            <person name="Foley C.D."/>
            <person name="Franke A."/>
            <person name="Friedrich D."/>
            <person name="Gadbois L."/>
            <person name="Gearin G."/>
            <person name="Gearin C.R."/>
            <person name="Giannoukos G."/>
            <person name="Goode T."/>
            <person name="Graham J."/>
            <person name="Grandbois E."/>
            <person name="Grewal S."/>
            <person name="Gyaltsen K."/>
            <person name="Hafez N."/>
            <person name="Hagos B."/>
            <person name="Hall J."/>
            <person name="Henson C."/>
            <person name="Hollinger A."/>
            <person name="Honan T."/>
            <person name="Huard M.D."/>
            <person name="Hughes L."/>
            <person name="Hurhula B."/>
            <person name="Husby M.E."/>
            <person name="Kamat A."/>
            <person name="Kanga B."/>
            <person name="Kashin S."/>
            <person name="Khazanovich D."/>
            <person name="Kisner P."/>
            <person name="Lance K."/>
            <person name="Lara M."/>
            <person name="Lee W."/>
            <person name="Lennon N."/>
            <person name="Letendre F."/>
            <person name="LeVine R."/>
            <person name="Lipovsky A."/>
            <person name="Liu X."/>
            <person name="Liu J."/>
            <person name="Liu S."/>
            <person name="Lokyitsang T."/>
            <person name="Lokyitsang Y."/>
            <person name="Lubonja R."/>
            <person name="Lui A."/>
            <person name="MacDonald P."/>
            <person name="Magnisalis V."/>
            <person name="Maru K."/>
            <person name="Matthews C."/>
            <person name="McCusker W."/>
            <person name="McDonough S."/>
            <person name="Mehta T."/>
            <person name="Meldrim J."/>
            <person name="Meneus L."/>
            <person name="Mihai O."/>
            <person name="Mihalev A."/>
            <person name="Mihova T."/>
            <person name="Mittelman R."/>
            <person name="Mlenga V."/>
            <person name="Montmayeur A."/>
            <person name="Mulrain L."/>
            <person name="Navidi A."/>
            <person name="Naylor J."/>
            <person name="Negash T."/>
            <person name="Nguyen T."/>
            <person name="Nguyen N."/>
            <person name="Nicol R."/>
            <person name="Norbu C."/>
            <person name="Norbu N."/>
            <person name="Novod N."/>
            <person name="O'Neill B."/>
            <person name="Osman S."/>
            <person name="Markiewicz E."/>
            <person name="Oyono O.L."/>
            <person name="Patti C."/>
            <person name="Phunkhang P."/>
            <person name="Pierre F."/>
            <person name="Priest M."/>
            <person name="Raghuraman S."/>
            <person name="Rege F."/>
            <person name="Reyes R."/>
            <person name="Rise C."/>
            <person name="Rogov P."/>
            <person name="Ross K."/>
            <person name="Ryan E."/>
            <person name="Settipalli S."/>
            <person name="Shea T."/>
            <person name="Sherpa N."/>
            <person name="Shi L."/>
            <person name="Shih D."/>
            <person name="Sparrow T."/>
            <person name="Spaulding J."/>
            <person name="Stalker J."/>
            <person name="Stange-Thomann N."/>
            <person name="Stavropoulos S."/>
            <person name="Stone C."/>
            <person name="Strader C."/>
            <person name="Tesfaye S."/>
            <person name="Thomson T."/>
            <person name="Thoulutsang Y."/>
            <person name="Thoulutsang D."/>
            <person name="Topham K."/>
            <person name="Topping I."/>
            <person name="Tsamla T."/>
            <person name="Vassiliev H."/>
            <person name="Vo A."/>
            <person name="Wangchuk T."/>
            <person name="Wangdi T."/>
            <person name="Weiand M."/>
            <person name="Wilkinson J."/>
            <person name="Wilson A."/>
            <person name="Yadav S."/>
            <person name="Young G."/>
            <person name="Yu Q."/>
            <person name="Zembek L."/>
            <person name="Zhong D."/>
            <person name="Zimmer A."/>
            <person name="Zwirko Z."/>
            <person name="Jaffe D.B."/>
            <person name="Alvarez P."/>
            <person name="Brockman W."/>
            <person name="Butler J."/>
            <person name="Chin C."/>
            <person name="Gnerre S."/>
            <person name="Grabherr M."/>
            <person name="Kleber M."/>
            <person name="Mauceli E."/>
            <person name="MacCallum I."/>
        </authorList>
    </citation>
    <scope>NUCLEOTIDE SEQUENCE [LARGE SCALE GENOMIC DNA]</scope>
    <source>
        <strain evidence="8 9">TSC#14021-0224.01</strain>
    </source>
</reference>
<dbReference type="InterPro" id="IPR002557">
    <property type="entry name" value="Chitin-bd_dom"/>
</dbReference>
<evidence type="ECO:0000256" key="4">
    <source>
        <dbReference type="ARBA" id="ARBA00023157"/>
    </source>
</evidence>
<dbReference type="SUPFAM" id="SSF57625">
    <property type="entry name" value="Invertebrate chitin-binding proteins"/>
    <property type="match status" value="4"/>
</dbReference>
<dbReference type="PANTHER" id="PTHR23301:SF0">
    <property type="entry name" value="CHITIN-BINDING TYPE-2 DOMAIN-CONTAINING PROTEIN-RELATED"/>
    <property type="match status" value="1"/>
</dbReference>
<dbReference type="Pfam" id="PF01607">
    <property type="entry name" value="CBM_14"/>
    <property type="match status" value="3"/>
</dbReference>
<dbReference type="Proteomes" id="UP000008711">
    <property type="component" value="Unassembled WGS sequence"/>
</dbReference>
<dbReference type="EMBL" id="CH954178">
    <property type="protein sequence ID" value="EDV51680.2"/>
    <property type="molecule type" value="Genomic_DNA"/>
</dbReference>
<keyword evidence="4" id="KW-1015">Disulfide bond</keyword>
<dbReference type="HOGENOM" id="CLU_062693_1_0_1"/>
<feature type="domain" description="Chitin-binding type-2" evidence="7">
    <location>
        <begin position="152"/>
        <end position="206"/>
    </location>
</feature>
<dbReference type="AlphaFoldDB" id="B3NHF4"/>
<accession>B3NHF4</accession>
<proteinExistence type="predicted"/>
<feature type="domain" description="Chitin-binding type-2" evidence="7">
    <location>
        <begin position="208"/>
        <end position="268"/>
    </location>
</feature>
<reference evidence="8 9" key="2">
    <citation type="journal article" date="2008" name="Bioinformatics">
        <title>Assembly reconciliation.</title>
        <authorList>
            <person name="Zimin A.V."/>
            <person name="Smith D.R."/>
            <person name="Sutton G."/>
            <person name="Yorke J.A."/>
        </authorList>
    </citation>
    <scope>NUCLEOTIDE SEQUENCE [LARGE SCALE GENOMIC DNA]</scope>
    <source>
        <strain evidence="8 9">TSC#14021-0224.01</strain>
    </source>
</reference>
<dbReference type="PROSITE" id="PS50940">
    <property type="entry name" value="CHIT_BIND_II"/>
    <property type="match status" value="3"/>
</dbReference>
<dbReference type="SMART" id="SM00494">
    <property type="entry name" value="ChtBD2"/>
    <property type="match status" value="4"/>
</dbReference>
<dbReference type="GO" id="GO:0005576">
    <property type="term" value="C:extracellular region"/>
    <property type="evidence" value="ECO:0007669"/>
    <property type="project" value="InterPro"/>
</dbReference>
<dbReference type="GO" id="GO:0008061">
    <property type="term" value="F:chitin binding"/>
    <property type="evidence" value="ECO:0007669"/>
    <property type="project" value="UniProtKB-KW"/>
</dbReference>